<accession>A0ABT9YJ21</accession>
<keyword evidence="4" id="KW-0378">Hydrolase</keyword>
<dbReference type="InterPro" id="IPR003959">
    <property type="entry name" value="ATPase_AAA_core"/>
</dbReference>
<dbReference type="RefSeq" id="WP_306983168.1">
    <property type="nucleotide sequence ID" value="NZ_JAUSUA010000003.1"/>
</dbReference>
<dbReference type="EMBL" id="JAUSUA010000003">
    <property type="protein sequence ID" value="MDQ0207684.1"/>
    <property type="molecule type" value="Genomic_DNA"/>
</dbReference>
<dbReference type="SMART" id="SM00382">
    <property type="entry name" value="AAA"/>
    <property type="match status" value="1"/>
</dbReference>
<gene>
    <name evidence="4" type="ORF">J2S05_002485</name>
</gene>
<evidence type="ECO:0000256" key="2">
    <source>
        <dbReference type="SAM" id="MobiDB-lite"/>
    </source>
</evidence>
<dbReference type="GO" id="GO:0006508">
    <property type="term" value="P:proteolysis"/>
    <property type="evidence" value="ECO:0007669"/>
    <property type="project" value="UniProtKB-KW"/>
</dbReference>
<dbReference type="GO" id="GO:0008233">
    <property type="term" value="F:peptidase activity"/>
    <property type="evidence" value="ECO:0007669"/>
    <property type="project" value="UniProtKB-KW"/>
</dbReference>
<evidence type="ECO:0000256" key="1">
    <source>
        <dbReference type="ARBA" id="ARBA00007448"/>
    </source>
</evidence>
<proteinExistence type="inferred from homology"/>
<dbReference type="Proteomes" id="UP001225034">
    <property type="component" value="Unassembled WGS sequence"/>
</dbReference>
<evidence type="ECO:0000313" key="5">
    <source>
        <dbReference type="Proteomes" id="UP001225034"/>
    </source>
</evidence>
<feature type="domain" description="AAA+ ATPase" evidence="3">
    <location>
        <begin position="222"/>
        <end position="342"/>
    </location>
</feature>
<keyword evidence="5" id="KW-1185">Reference proteome</keyword>
<keyword evidence="4" id="KW-0645">Protease</keyword>
<protein>
    <submittedName>
        <fullName evidence="4">ATP-dependent Zn protease</fullName>
    </submittedName>
</protein>
<sequence>MSYIETPTVYEVNKSERTDVVGYPSFARIIDGIQKALFNRFGVPYELYASEDTNFEYWNLLEKDIQNGSDQVTHVASIFEKIEKRTFAYAEDEETPDYRVHKSILNNVFAYEEEGVALARIPFFMEDSSGIMFRNCVFAIGDHQISTFLKNVRVRAWEDSRTRVTVFTDSENGTMRKEEPVTRAFSRNEVIMESELKEDIYQSLDQFFEKDRSFYQTYQIPYKRGILLYGPPGNGKTTLVKSIAGSVHAPVAYWQITEFTTSDSIEEVFSSARRLAPMVLVIEDIDSMPKGVRSFFLNTLDGATSKEGIFLIGTTNYPEEIDPGLMNRGGRFDRAYEIVLPTFELRIQYLERRGFDAFMSQSKIQDVATLSEGFSFAQLGELFVSTALEWHQKGEVDVEKVIQGMQTEHHKSKKGDWMSPNKKMGF</sequence>
<reference evidence="4 5" key="1">
    <citation type="submission" date="2023-07" db="EMBL/GenBank/DDBJ databases">
        <title>Genomic Encyclopedia of Type Strains, Phase IV (KMG-IV): sequencing the most valuable type-strain genomes for metagenomic binning, comparative biology and taxonomic classification.</title>
        <authorList>
            <person name="Goeker M."/>
        </authorList>
    </citation>
    <scope>NUCLEOTIDE SEQUENCE [LARGE SCALE GENOMIC DNA]</scope>
    <source>
        <strain evidence="4 5">DSM 19154</strain>
    </source>
</reference>
<feature type="region of interest" description="Disordered" evidence="2">
    <location>
        <begin position="407"/>
        <end position="426"/>
    </location>
</feature>
<organism evidence="4 5">
    <name type="scientific">Alkalicoccobacillus murimartini</name>
    <dbReference type="NCBI Taxonomy" id="171685"/>
    <lineage>
        <taxon>Bacteria</taxon>
        <taxon>Bacillati</taxon>
        <taxon>Bacillota</taxon>
        <taxon>Bacilli</taxon>
        <taxon>Bacillales</taxon>
        <taxon>Bacillaceae</taxon>
        <taxon>Alkalicoccobacillus</taxon>
    </lineage>
</organism>
<dbReference type="PANTHER" id="PTHR23070">
    <property type="entry name" value="BCS1 AAA-TYPE ATPASE"/>
    <property type="match status" value="1"/>
</dbReference>
<evidence type="ECO:0000259" key="3">
    <source>
        <dbReference type="SMART" id="SM00382"/>
    </source>
</evidence>
<comment type="similarity">
    <text evidence="1">Belongs to the AAA ATPase family. BCS1 subfamily.</text>
</comment>
<dbReference type="InterPro" id="IPR003593">
    <property type="entry name" value="AAA+_ATPase"/>
</dbReference>
<comment type="caution">
    <text evidence="4">The sequence shown here is derived from an EMBL/GenBank/DDBJ whole genome shotgun (WGS) entry which is preliminary data.</text>
</comment>
<dbReference type="Gene3D" id="3.40.50.300">
    <property type="entry name" value="P-loop containing nucleotide triphosphate hydrolases"/>
    <property type="match status" value="1"/>
</dbReference>
<dbReference type="CDD" id="cd19481">
    <property type="entry name" value="RecA-like_protease"/>
    <property type="match status" value="1"/>
</dbReference>
<dbReference type="Pfam" id="PF00004">
    <property type="entry name" value="AAA"/>
    <property type="match status" value="1"/>
</dbReference>
<dbReference type="InterPro" id="IPR050747">
    <property type="entry name" value="Mitochondrial_chaperone_BCS1"/>
</dbReference>
<dbReference type="InterPro" id="IPR027417">
    <property type="entry name" value="P-loop_NTPase"/>
</dbReference>
<name>A0ABT9YJ21_9BACI</name>
<dbReference type="SUPFAM" id="SSF52540">
    <property type="entry name" value="P-loop containing nucleoside triphosphate hydrolases"/>
    <property type="match status" value="1"/>
</dbReference>
<evidence type="ECO:0000313" key="4">
    <source>
        <dbReference type="EMBL" id="MDQ0207684.1"/>
    </source>
</evidence>